<reference evidence="9 10" key="1">
    <citation type="submission" date="2019-02" db="EMBL/GenBank/DDBJ databases">
        <title>Deep-cultivation of Planctomycetes and their phenomic and genomic characterization uncovers novel biology.</title>
        <authorList>
            <person name="Wiegand S."/>
            <person name="Jogler M."/>
            <person name="Boedeker C."/>
            <person name="Pinto D."/>
            <person name="Vollmers J."/>
            <person name="Rivas-Marin E."/>
            <person name="Kohn T."/>
            <person name="Peeters S.H."/>
            <person name="Heuer A."/>
            <person name="Rast P."/>
            <person name="Oberbeckmann S."/>
            <person name="Bunk B."/>
            <person name="Jeske O."/>
            <person name="Meyerdierks A."/>
            <person name="Storesund J.E."/>
            <person name="Kallscheuer N."/>
            <person name="Luecker S."/>
            <person name="Lage O.M."/>
            <person name="Pohl T."/>
            <person name="Merkel B.J."/>
            <person name="Hornburger P."/>
            <person name="Mueller R.-W."/>
            <person name="Bruemmer F."/>
            <person name="Labrenz M."/>
            <person name="Spormann A.M."/>
            <person name="Op den Camp H."/>
            <person name="Overmann J."/>
            <person name="Amann R."/>
            <person name="Jetten M.S.M."/>
            <person name="Mascher T."/>
            <person name="Medema M.H."/>
            <person name="Devos D.P."/>
            <person name="Kaster A.-K."/>
            <person name="Ovreas L."/>
            <person name="Rohde M."/>
            <person name="Galperin M.Y."/>
            <person name="Jogler C."/>
        </authorList>
    </citation>
    <scope>NUCLEOTIDE SEQUENCE [LARGE SCALE GENOMIC DNA]</scope>
    <source>
        <strain evidence="9 10">Pla133</strain>
    </source>
</reference>
<dbReference type="GO" id="GO:0046872">
    <property type="term" value="F:metal ion binding"/>
    <property type="evidence" value="ECO:0007669"/>
    <property type="project" value="UniProtKB-KW"/>
</dbReference>
<dbReference type="EC" id="3.1.3.89" evidence="5"/>
<protein>
    <recommendedName>
        <fullName evidence="5">5'-deoxynucleotidase</fullName>
        <ecNumber evidence="5">3.1.3.89</ecNumber>
    </recommendedName>
</protein>
<evidence type="ECO:0000256" key="5">
    <source>
        <dbReference type="ARBA" id="ARBA00012964"/>
    </source>
</evidence>
<dbReference type="Pfam" id="PF13023">
    <property type="entry name" value="HD_3"/>
    <property type="match status" value="1"/>
</dbReference>
<dbReference type="AlphaFoldDB" id="A0A518BRV6"/>
<sequence>MTTLDRLLTLLALDSLPRTGWLQAGVPAPESVAAHSLGVALVAIATADRVAPPLDVDRCVALCIVHDAPEALLGDMPRAASRLLPEGAKRAAEKGAAVELLGSAERVAAQRWAEYAQGVTREARFARACDKLHLGLRALGYARAGLGELTDFSRGVDELDCGEFEPLEQLRAELSAALRERLDRR</sequence>
<evidence type="ECO:0000256" key="2">
    <source>
        <dbReference type="ARBA" id="ARBA00001936"/>
    </source>
</evidence>
<comment type="cofactor">
    <cofactor evidence="2">
        <name>Mn(2+)</name>
        <dbReference type="ChEBI" id="CHEBI:29035"/>
    </cofactor>
</comment>
<evidence type="ECO:0000256" key="1">
    <source>
        <dbReference type="ARBA" id="ARBA00001638"/>
    </source>
</evidence>
<comment type="catalytic activity">
    <reaction evidence="1">
        <text>a 2'-deoxyribonucleoside 5'-phosphate + H2O = a 2'-deoxyribonucleoside + phosphate</text>
        <dbReference type="Rhea" id="RHEA:36167"/>
        <dbReference type="ChEBI" id="CHEBI:15377"/>
        <dbReference type="ChEBI" id="CHEBI:18274"/>
        <dbReference type="ChEBI" id="CHEBI:43474"/>
        <dbReference type="ChEBI" id="CHEBI:65317"/>
        <dbReference type="EC" id="3.1.3.89"/>
    </reaction>
</comment>
<organism evidence="9 10">
    <name type="scientific">Engelhardtia mirabilis</name>
    <dbReference type="NCBI Taxonomy" id="2528011"/>
    <lineage>
        <taxon>Bacteria</taxon>
        <taxon>Pseudomonadati</taxon>
        <taxon>Planctomycetota</taxon>
        <taxon>Planctomycetia</taxon>
        <taxon>Planctomycetia incertae sedis</taxon>
        <taxon>Engelhardtia</taxon>
    </lineage>
</organism>
<evidence type="ECO:0000256" key="7">
    <source>
        <dbReference type="ARBA" id="ARBA00022801"/>
    </source>
</evidence>
<dbReference type="Gene3D" id="1.10.3210.10">
    <property type="entry name" value="Hypothetical protein af1432"/>
    <property type="match status" value="1"/>
</dbReference>
<dbReference type="KEGG" id="pbap:Pla133_48230"/>
<evidence type="ECO:0000256" key="3">
    <source>
        <dbReference type="ARBA" id="ARBA00001941"/>
    </source>
</evidence>
<dbReference type="GO" id="GO:0005737">
    <property type="term" value="C:cytoplasm"/>
    <property type="evidence" value="ECO:0007669"/>
    <property type="project" value="TreeGrafter"/>
</dbReference>
<evidence type="ECO:0000313" key="10">
    <source>
        <dbReference type="Proteomes" id="UP000316921"/>
    </source>
</evidence>
<accession>A0A518BRV6</accession>
<dbReference type="PANTHER" id="PTHR11845:SF13">
    <property type="entry name" value="5'-DEOXYNUCLEOTIDASE HDDC2"/>
    <property type="match status" value="1"/>
</dbReference>
<dbReference type="InterPro" id="IPR006674">
    <property type="entry name" value="HD_domain"/>
</dbReference>
<evidence type="ECO:0000256" key="4">
    <source>
        <dbReference type="ARBA" id="ARBA00011738"/>
    </source>
</evidence>
<gene>
    <name evidence="9" type="ORF">Pla133_48230</name>
</gene>
<keyword evidence="10" id="KW-1185">Reference proteome</keyword>
<feature type="domain" description="HD/PDEase" evidence="8">
    <location>
        <begin position="28"/>
        <end position="144"/>
    </location>
</feature>
<name>A0A518BRV6_9BACT</name>
<keyword evidence="7" id="KW-0378">Hydrolase</keyword>
<comment type="cofactor">
    <cofactor evidence="3">
        <name>Co(2+)</name>
        <dbReference type="ChEBI" id="CHEBI:48828"/>
    </cofactor>
</comment>
<dbReference type="SMART" id="SM00471">
    <property type="entry name" value="HDc"/>
    <property type="match status" value="1"/>
</dbReference>
<keyword evidence="6" id="KW-0479">Metal-binding</keyword>
<evidence type="ECO:0000256" key="6">
    <source>
        <dbReference type="ARBA" id="ARBA00022723"/>
    </source>
</evidence>
<evidence type="ECO:0000313" key="9">
    <source>
        <dbReference type="EMBL" id="QDU69702.1"/>
    </source>
</evidence>
<dbReference type="SUPFAM" id="SSF109604">
    <property type="entry name" value="HD-domain/PDEase-like"/>
    <property type="match status" value="1"/>
</dbReference>
<proteinExistence type="predicted"/>
<dbReference type="RefSeq" id="WP_419191891.1">
    <property type="nucleotide sequence ID" value="NZ_CP036287.1"/>
</dbReference>
<dbReference type="InterPro" id="IPR039356">
    <property type="entry name" value="YfbR/HDDC2"/>
</dbReference>
<evidence type="ECO:0000259" key="8">
    <source>
        <dbReference type="SMART" id="SM00471"/>
    </source>
</evidence>
<dbReference type="EMBL" id="CP036287">
    <property type="protein sequence ID" value="QDU69702.1"/>
    <property type="molecule type" value="Genomic_DNA"/>
</dbReference>
<dbReference type="Proteomes" id="UP000316921">
    <property type="component" value="Chromosome"/>
</dbReference>
<dbReference type="GO" id="GO:0002953">
    <property type="term" value="F:5'-deoxynucleotidase activity"/>
    <property type="evidence" value="ECO:0007669"/>
    <property type="project" value="UniProtKB-EC"/>
</dbReference>
<dbReference type="PANTHER" id="PTHR11845">
    <property type="entry name" value="5'-DEOXYNUCLEOTIDASE HDDC2"/>
    <property type="match status" value="1"/>
</dbReference>
<dbReference type="InterPro" id="IPR003607">
    <property type="entry name" value="HD/PDEase_dom"/>
</dbReference>
<comment type="subunit">
    <text evidence="4">Homodimer.</text>
</comment>